<evidence type="ECO:0000313" key="1">
    <source>
        <dbReference type="EMBL" id="MEX5727055.1"/>
    </source>
</evidence>
<dbReference type="RefSeq" id="WP_125403551.1">
    <property type="nucleotide sequence ID" value="NZ_JBEHHI010000001.1"/>
</dbReference>
<name>A0ABV3XP19_9RHOB</name>
<organism evidence="1 2">
    <name type="scientific">Rhodovulum iodosum</name>
    <dbReference type="NCBI Taxonomy" id="68291"/>
    <lineage>
        <taxon>Bacteria</taxon>
        <taxon>Pseudomonadati</taxon>
        <taxon>Pseudomonadota</taxon>
        <taxon>Alphaproteobacteria</taxon>
        <taxon>Rhodobacterales</taxon>
        <taxon>Paracoccaceae</taxon>
        <taxon>Rhodovulum</taxon>
    </lineage>
</organism>
<dbReference type="Proteomes" id="UP001560019">
    <property type="component" value="Unassembled WGS sequence"/>
</dbReference>
<sequence>MRSLFYILSALAVMGLAFWAYRENYRTQQALAEAERLNGDIGAMREELNVLKAEWAYLNRPERLRELAELNFDRLGLLPLRPDQFGLIEQVAYPLPEMPAVTRVVDVVGLLEEERE</sequence>
<evidence type="ECO:0000313" key="2">
    <source>
        <dbReference type="Proteomes" id="UP001560019"/>
    </source>
</evidence>
<evidence type="ECO:0008006" key="3">
    <source>
        <dbReference type="Google" id="ProtNLM"/>
    </source>
</evidence>
<reference evidence="1 2" key="1">
    <citation type="submission" date="2024-06" db="EMBL/GenBank/DDBJ databases">
        <title>Genome of Rhodovulum iodosum, a marine photoferrotroph.</title>
        <authorList>
            <person name="Bianchini G."/>
            <person name="Nikeleit V."/>
            <person name="Kappler A."/>
            <person name="Bryce C."/>
            <person name="Sanchez-Baracaldo P."/>
        </authorList>
    </citation>
    <scope>NUCLEOTIDE SEQUENCE [LARGE SCALE GENOMIC DNA]</scope>
    <source>
        <strain evidence="1 2">UT/N1</strain>
    </source>
</reference>
<proteinExistence type="predicted"/>
<gene>
    <name evidence="1" type="ORF">Ga0609869_000408</name>
</gene>
<keyword evidence="2" id="KW-1185">Reference proteome</keyword>
<dbReference type="EMBL" id="JBEHHI010000001">
    <property type="protein sequence ID" value="MEX5727055.1"/>
    <property type="molecule type" value="Genomic_DNA"/>
</dbReference>
<protein>
    <recommendedName>
        <fullName evidence="3">Cell division protein FtsL</fullName>
    </recommendedName>
</protein>
<accession>A0ABV3XP19</accession>
<comment type="caution">
    <text evidence="1">The sequence shown here is derived from an EMBL/GenBank/DDBJ whole genome shotgun (WGS) entry which is preliminary data.</text>
</comment>